<accession>A0ABS4D4K1</accession>
<proteinExistence type="predicted"/>
<evidence type="ECO:0000313" key="1">
    <source>
        <dbReference type="EMBL" id="MBP1464343.1"/>
    </source>
</evidence>
<organism evidence="1 2">
    <name type="scientific">Candidatus Chloroploca mongolica</name>
    <dbReference type="NCBI Taxonomy" id="2528176"/>
    <lineage>
        <taxon>Bacteria</taxon>
        <taxon>Bacillati</taxon>
        <taxon>Chloroflexota</taxon>
        <taxon>Chloroflexia</taxon>
        <taxon>Chloroflexales</taxon>
        <taxon>Chloroflexineae</taxon>
        <taxon>Oscillochloridaceae</taxon>
        <taxon>Candidatus Chloroploca</taxon>
    </lineage>
</organism>
<dbReference type="EMBL" id="SIJK02000001">
    <property type="protein sequence ID" value="MBP1464343.1"/>
    <property type="molecule type" value="Genomic_DNA"/>
</dbReference>
<keyword evidence="2" id="KW-1185">Reference proteome</keyword>
<reference evidence="1 2" key="1">
    <citation type="submission" date="2021-03" db="EMBL/GenBank/DDBJ databases">
        <authorList>
            <person name="Grouzdev D.S."/>
        </authorList>
    </citation>
    <scope>NUCLEOTIDE SEQUENCE [LARGE SCALE GENOMIC DNA]</scope>
    <source>
        <strain evidence="1 2">M50-1</strain>
    </source>
</reference>
<comment type="caution">
    <text evidence="1">The sequence shown here is derived from an EMBL/GenBank/DDBJ whole genome shotgun (WGS) entry which is preliminary data.</text>
</comment>
<evidence type="ECO:0000313" key="2">
    <source>
        <dbReference type="Proteomes" id="UP001193081"/>
    </source>
</evidence>
<dbReference type="RefSeq" id="WP_135475926.1">
    <property type="nucleotide sequence ID" value="NZ_SIJK02000001.1"/>
</dbReference>
<gene>
    <name evidence="1" type="ORF">EYB53_001355</name>
</gene>
<dbReference type="Proteomes" id="UP001193081">
    <property type="component" value="Unassembled WGS sequence"/>
</dbReference>
<protein>
    <submittedName>
        <fullName evidence="1">Uncharacterized protein</fullName>
    </submittedName>
</protein>
<name>A0ABS4D4K1_9CHLR</name>
<sequence>MQNLVTSLRCSNCGTPLDLPAKGTFGVVCPVCQLLNTFGVLLPDSDLTAETFEAQLGVLVAQARTSGIPLDVIVHTLRDELEFSAELASRGRDLYVQIVDLGPSISQPLRRSQRDESAMLRGRSVGG</sequence>